<dbReference type="Proteomes" id="UP001152300">
    <property type="component" value="Unassembled WGS sequence"/>
</dbReference>
<gene>
    <name evidence="1" type="ORF">OCU04_002088</name>
</gene>
<evidence type="ECO:0000313" key="1">
    <source>
        <dbReference type="EMBL" id="KAJ8071773.1"/>
    </source>
</evidence>
<sequence length="111" mass="12614">MPLSGIIFGYLLASKFLIRYFYLLPPPRRFEPALSYCTFDPSVQERSPVHMHCAMPPDSDSRSRLTRPSLICVLYSSNSLVGSVIHAGVLHIQLWFRYGPSFHFPLARSSP</sequence>
<name>A0A9X0B108_9HELO</name>
<organism evidence="1 2">
    <name type="scientific">Sclerotinia nivalis</name>
    <dbReference type="NCBI Taxonomy" id="352851"/>
    <lineage>
        <taxon>Eukaryota</taxon>
        <taxon>Fungi</taxon>
        <taxon>Dikarya</taxon>
        <taxon>Ascomycota</taxon>
        <taxon>Pezizomycotina</taxon>
        <taxon>Leotiomycetes</taxon>
        <taxon>Helotiales</taxon>
        <taxon>Sclerotiniaceae</taxon>
        <taxon>Sclerotinia</taxon>
    </lineage>
</organism>
<dbReference type="EMBL" id="JAPEIS010000001">
    <property type="protein sequence ID" value="KAJ8071773.1"/>
    <property type="molecule type" value="Genomic_DNA"/>
</dbReference>
<comment type="caution">
    <text evidence="1">The sequence shown here is derived from an EMBL/GenBank/DDBJ whole genome shotgun (WGS) entry which is preliminary data.</text>
</comment>
<keyword evidence="2" id="KW-1185">Reference proteome</keyword>
<evidence type="ECO:0000313" key="2">
    <source>
        <dbReference type="Proteomes" id="UP001152300"/>
    </source>
</evidence>
<dbReference type="AlphaFoldDB" id="A0A9X0B108"/>
<protein>
    <submittedName>
        <fullName evidence="1">Uncharacterized protein</fullName>
    </submittedName>
</protein>
<accession>A0A9X0B108</accession>
<proteinExistence type="predicted"/>
<reference evidence="1" key="1">
    <citation type="submission" date="2022-11" db="EMBL/GenBank/DDBJ databases">
        <title>Genome Resource of Sclerotinia nivalis Strain SnTB1, a Plant Pathogen Isolated from American Ginseng.</title>
        <authorList>
            <person name="Fan S."/>
        </authorList>
    </citation>
    <scope>NUCLEOTIDE SEQUENCE</scope>
    <source>
        <strain evidence="1">SnTB1</strain>
    </source>
</reference>